<feature type="domain" description="Diphthamide synthase" evidence="6">
    <location>
        <begin position="1"/>
        <end position="83"/>
    </location>
</feature>
<dbReference type="AlphaFoldDB" id="A0A5K1HG99"/>
<dbReference type="InterPro" id="IPR014729">
    <property type="entry name" value="Rossmann-like_a/b/a_fold"/>
</dbReference>
<dbReference type="EC" id="6.3.1.14" evidence="1"/>
<protein>
    <recommendedName>
        <fullName evidence="2">Diphthine--ammonia ligase</fullName>
        <ecNumber evidence="1">6.3.1.14</ecNumber>
    </recommendedName>
    <alternativeName>
        <fullName evidence="3">Diphthamide synthase</fullName>
    </alternativeName>
    <alternativeName>
        <fullName evidence="4">Diphthamide synthetase</fullName>
    </alternativeName>
</protein>
<dbReference type="PANTHER" id="PTHR12196:SF2">
    <property type="entry name" value="DIPHTHINE--AMMONIA LIGASE"/>
    <property type="match status" value="1"/>
</dbReference>
<reference evidence="7" key="1">
    <citation type="submission" date="2019-09" db="EMBL/GenBank/DDBJ databases">
        <authorList>
            <person name="Zhang L."/>
        </authorList>
    </citation>
    <scope>NUCLEOTIDE SEQUENCE</scope>
</reference>
<comment type="catalytic activity">
    <reaction evidence="5">
        <text>diphthine-[translation elongation factor 2] + NH4(+) + ATP = diphthamide-[translation elongation factor 2] + AMP + diphosphate + H(+)</text>
        <dbReference type="Rhea" id="RHEA:19753"/>
        <dbReference type="Rhea" id="RHEA-COMP:10172"/>
        <dbReference type="Rhea" id="RHEA-COMP:10174"/>
        <dbReference type="ChEBI" id="CHEBI:15378"/>
        <dbReference type="ChEBI" id="CHEBI:16692"/>
        <dbReference type="ChEBI" id="CHEBI:28938"/>
        <dbReference type="ChEBI" id="CHEBI:30616"/>
        <dbReference type="ChEBI" id="CHEBI:33019"/>
        <dbReference type="ChEBI" id="CHEBI:82696"/>
        <dbReference type="ChEBI" id="CHEBI:456215"/>
        <dbReference type="EC" id="6.3.1.14"/>
    </reaction>
</comment>
<dbReference type="InterPro" id="IPR030662">
    <property type="entry name" value="DPH6/MJ0570"/>
</dbReference>
<dbReference type="InterPro" id="IPR002761">
    <property type="entry name" value="Diphthami_syn_dom"/>
</dbReference>
<dbReference type="Gene3D" id="3.40.50.620">
    <property type="entry name" value="HUPs"/>
    <property type="match status" value="1"/>
</dbReference>
<organism evidence="7">
    <name type="scientific">Nymphaea colorata</name>
    <name type="common">pocket water lily</name>
    <dbReference type="NCBI Taxonomy" id="210225"/>
    <lineage>
        <taxon>Eukaryota</taxon>
        <taxon>Viridiplantae</taxon>
        <taxon>Streptophyta</taxon>
        <taxon>Embryophyta</taxon>
        <taxon>Tracheophyta</taxon>
        <taxon>Spermatophyta</taxon>
        <taxon>Magnoliopsida</taxon>
        <taxon>Nymphaeales</taxon>
        <taxon>Nymphaeaceae</taxon>
        <taxon>Nymphaea</taxon>
    </lineage>
</organism>
<dbReference type="EMBL" id="LR722080">
    <property type="protein sequence ID" value="VVW87620.1"/>
    <property type="molecule type" value="Genomic_DNA"/>
</dbReference>
<evidence type="ECO:0000256" key="4">
    <source>
        <dbReference type="ARBA" id="ARBA00031552"/>
    </source>
</evidence>
<evidence type="ECO:0000256" key="5">
    <source>
        <dbReference type="ARBA" id="ARBA00048108"/>
    </source>
</evidence>
<sequence length="116" mass="12782">MKVLALISGGKDSIYNLCRCIDEGHEVVALGNLYNCGKFGLIVEEGHEGYETDSYMYQTVGTNATLSIAEALERPIYRRPIIGKPKKMTLEYDAAEEGDEVEDLDLLVVDVLVPLA</sequence>
<gene>
    <name evidence="7" type="ORF">NYM_LOCUS29863</name>
</gene>
<evidence type="ECO:0000256" key="2">
    <source>
        <dbReference type="ARBA" id="ARBA00018426"/>
    </source>
</evidence>
<dbReference type="GO" id="GO:0017178">
    <property type="term" value="F:diphthine-ammonia ligase activity"/>
    <property type="evidence" value="ECO:0007669"/>
    <property type="project" value="UniProtKB-EC"/>
</dbReference>
<evidence type="ECO:0000313" key="7">
    <source>
        <dbReference type="EMBL" id="VVW87620.1"/>
    </source>
</evidence>
<evidence type="ECO:0000256" key="1">
    <source>
        <dbReference type="ARBA" id="ARBA00012089"/>
    </source>
</evidence>
<evidence type="ECO:0000259" key="6">
    <source>
        <dbReference type="Pfam" id="PF01902"/>
    </source>
</evidence>
<name>A0A5K1HG99_9MAGN</name>
<evidence type="ECO:0000256" key="3">
    <source>
        <dbReference type="ARBA" id="ARBA00029814"/>
    </source>
</evidence>
<dbReference type="PANTHER" id="PTHR12196">
    <property type="entry name" value="DOMAIN OF UNKNOWN FUNCTION 71 DUF71 -CONTAINING PROTEIN"/>
    <property type="match status" value="1"/>
</dbReference>
<proteinExistence type="predicted"/>
<dbReference type="SUPFAM" id="SSF52402">
    <property type="entry name" value="Adenine nucleotide alpha hydrolases-like"/>
    <property type="match status" value="1"/>
</dbReference>
<dbReference type="Pfam" id="PF01902">
    <property type="entry name" value="Diphthami_syn_2"/>
    <property type="match status" value="1"/>
</dbReference>
<dbReference type="GO" id="GO:0017183">
    <property type="term" value="P:protein histidyl modification to diphthamide"/>
    <property type="evidence" value="ECO:0007669"/>
    <property type="project" value="TreeGrafter"/>
</dbReference>
<accession>A0A5K1HG99</accession>